<dbReference type="SUPFAM" id="SSF47986">
    <property type="entry name" value="DEATH domain"/>
    <property type="match status" value="2"/>
</dbReference>
<dbReference type="InterPro" id="IPR016729">
    <property type="entry name" value="FADD"/>
</dbReference>
<feature type="compositionally biased region" description="Basic and acidic residues" evidence="1">
    <location>
        <begin position="124"/>
        <end position="140"/>
    </location>
</feature>
<evidence type="ECO:0000313" key="3">
    <source>
        <dbReference type="EnsemblMetazoa" id="SMAR007362-PA"/>
    </source>
</evidence>
<dbReference type="OMA" id="WRTTNEN"/>
<name>T1J1E4_STRMM</name>
<dbReference type="GO" id="GO:0045089">
    <property type="term" value="P:positive regulation of innate immune response"/>
    <property type="evidence" value="ECO:0007669"/>
    <property type="project" value="TreeGrafter"/>
</dbReference>
<dbReference type="Proteomes" id="UP000014500">
    <property type="component" value="Unassembled WGS sequence"/>
</dbReference>
<dbReference type="InterPro" id="IPR011029">
    <property type="entry name" value="DEATH-like_dom_sf"/>
</dbReference>
<feature type="domain" description="Death" evidence="2">
    <location>
        <begin position="146"/>
        <end position="229"/>
    </location>
</feature>
<dbReference type="CDD" id="cd01670">
    <property type="entry name" value="Death"/>
    <property type="match status" value="1"/>
</dbReference>
<sequence length="230" mass="26863">MVLNTAQPDGDDYVAMKQQFCDLFRRFRNESDILRDSKQILTHIIDSSRIAARIITLEQLLEVLEQRDELSADNVTILKEWPVALKCFTIQPMLEQYEKLQDVYSKEQRCNVCQVVVEHNLKLPDPKPEKPVENKEKEATDNSEDLDDAFDAIAQHLGRSWKDLGRKFRLSEYDIQDIDDKEKRLVDRAYSVFTYWKEKAGNDATVMTLIQVLQKCRRKDLVDILTKGKP</sequence>
<dbReference type="GO" id="GO:0031265">
    <property type="term" value="C:CD95 death-inducing signaling complex"/>
    <property type="evidence" value="ECO:0007669"/>
    <property type="project" value="TreeGrafter"/>
</dbReference>
<evidence type="ECO:0000313" key="4">
    <source>
        <dbReference type="Proteomes" id="UP000014500"/>
    </source>
</evidence>
<evidence type="ECO:0000256" key="1">
    <source>
        <dbReference type="SAM" id="MobiDB-lite"/>
    </source>
</evidence>
<reference evidence="3" key="2">
    <citation type="submission" date="2015-02" db="UniProtKB">
        <authorList>
            <consortium name="EnsemblMetazoa"/>
        </authorList>
    </citation>
    <scope>IDENTIFICATION</scope>
</reference>
<dbReference type="PhylomeDB" id="T1J1E4"/>
<dbReference type="PROSITE" id="PS50017">
    <property type="entry name" value="DEATH_DOMAIN"/>
    <property type="match status" value="1"/>
</dbReference>
<reference evidence="4" key="1">
    <citation type="submission" date="2011-05" db="EMBL/GenBank/DDBJ databases">
        <authorList>
            <person name="Richards S.R."/>
            <person name="Qu J."/>
            <person name="Jiang H."/>
            <person name="Jhangiani S.N."/>
            <person name="Agravi P."/>
            <person name="Goodspeed R."/>
            <person name="Gross S."/>
            <person name="Mandapat C."/>
            <person name="Jackson L."/>
            <person name="Mathew T."/>
            <person name="Pu L."/>
            <person name="Thornton R."/>
            <person name="Saada N."/>
            <person name="Wilczek-Boney K.B."/>
            <person name="Lee S."/>
            <person name="Kovar C."/>
            <person name="Wu Y."/>
            <person name="Scherer S.E."/>
            <person name="Worley K.C."/>
            <person name="Muzny D.M."/>
            <person name="Gibbs R."/>
        </authorList>
    </citation>
    <scope>NUCLEOTIDE SEQUENCE</scope>
    <source>
        <strain evidence="4">Brora</strain>
    </source>
</reference>
<dbReference type="EnsemblMetazoa" id="SMAR007362-RA">
    <property type="protein sequence ID" value="SMAR007362-PA"/>
    <property type="gene ID" value="SMAR007362"/>
</dbReference>
<dbReference type="AlphaFoldDB" id="T1J1E4"/>
<dbReference type="STRING" id="126957.T1J1E4"/>
<dbReference type="EMBL" id="JH431783">
    <property type="status" value="NOT_ANNOTATED_CDS"/>
    <property type="molecule type" value="Genomic_DNA"/>
</dbReference>
<feature type="region of interest" description="Disordered" evidence="1">
    <location>
        <begin position="124"/>
        <end position="145"/>
    </location>
</feature>
<dbReference type="GO" id="GO:0097191">
    <property type="term" value="P:extrinsic apoptotic signaling pathway"/>
    <property type="evidence" value="ECO:0007669"/>
    <property type="project" value="TreeGrafter"/>
</dbReference>
<proteinExistence type="predicted"/>
<dbReference type="InterPro" id="IPR000488">
    <property type="entry name" value="Death_dom"/>
</dbReference>
<dbReference type="SMART" id="SM00005">
    <property type="entry name" value="DEATH"/>
    <property type="match status" value="1"/>
</dbReference>
<dbReference type="GO" id="GO:0089720">
    <property type="term" value="F:caspase binding"/>
    <property type="evidence" value="ECO:0007669"/>
    <property type="project" value="TreeGrafter"/>
</dbReference>
<dbReference type="GO" id="GO:0005123">
    <property type="term" value="F:death receptor binding"/>
    <property type="evidence" value="ECO:0007669"/>
    <property type="project" value="TreeGrafter"/>
</dbReference>
<keyword evidence="4" id="KW-1185">Reference proteome</keyword>
<dbReference type="Gene3D" id="1.10.533.10">
    <property type="entry name" value="Death Domain, Fas"/>
    <property type="match status" value="2"/>
</dbReference>
<accession>T1J1E4</accession>
<dbReference type="HOGENOM" id="CLU_093594_0_0_1"/>
<organism evidence="3 4">
    <name type="scientific">Strigamia maritima</name>
    <name type="common">European centipede</name>
    <name type="synonym">Geophilus maritimus</name>
    <dbReference type="NCBI Taxonomy" id="126957"/>
    <lineage>
        <taxon>Eukaryota</taxon>
        <taxon>Metazoa</taxon>
        <taxon>Ecdysozoa</taxon>
        <taxon>Arthropoda</taxon>
        <taxon>Myriapoda</taxon>
        <taxon>Chilopoda</taxon>
        <taxon>Pleurostigmophora</taxon>
        <taxon>Geophilomorpha</taxon>
        <taxon>Linotaeniidae</taxon>
        <taxon>Strigamia</taxon>
    </lineage>
</organism>
<protein>
    <recommendedName>
        <fullName evidence="2">Death domain-containing protein</fullName>
    </recommendedName>
</protein>
<evidence type="ECO:0000259" key="2">
    <source>
        <dbReference type="PROSITE" id="PS50017"/>
    </source>
</evidence>
<dbReference type="PANTHER" id="PTHR15077">
    <property type="entry name" value="FAS-ASSOCIATING DEATH DOMAIN-CONTAINING PROTEIN FADD"/>
    <property type="match status" value="1"/>
</dbReference>
<dbReference type="Pfam" id="PF00531">
    <property type="entry name" value="Death"/>
    <property type="match status" value="1"/>
</dbReference>
<dbReference type="PANTHER" id="PTHR15077:SF10">
    <property type="entry name" value="FAS-ASSOCIATED DEATH DOMAIN PROTEIN"/>
    <property type="match status" value="1"/>
</dbReference>